<gene>
    <name evidence="6" type="ORF">CLV43_102384</name>
</gene>
<evidence type="ECO:0000313" key="7">
    <source>
        <dbReference type="Proteomes" id="UP000239494"/>
    </source>
</evidence>
<dbReference type="RefSeq" id="WP_146174685.1">
    <property type="nucleotide sequence ID" value="NZ_PVTF01000002.1"/>
</dbReference>
<dbReference type="AlphaFoldDB" id="A0A2T0TGR6"/>
<dbReference type="EMBL" id="PVTF01000002">
    <property type="protein sequence ID" value="PRY44819.1"/>
    <property type="molecule type" value="Genomic_DNA"/>
</dbReference>
<accession>A0A2T0TGR6</accession>
<reference evidence="6 7" key="1">
    <citation type="submission" date="2018-03" db="EMBL/GenBank/DDBJ databases">
        <title>Genomic Encyclopedia of Archaeal and Bacterial Type Strains, Phase II (KMG-II): from individual species to whole genera.</title>
        <authorList>
            <person name="Goeker M."/>
        </authorList>
    </citation>
    <scope>NUCLEOTIDE SEQUENCE [LARGE SCALE GENOMIC DNA]</scope>
    <source>
        <strain evidence="6 7">DSM 44720</strain>
    </source>
</reference>
<keyword evidence="3" id="KW-0560">Oxidoreductase</keyword>
<evidence type="ECO:0000256" key="3">
    <source>
        <dbReference type="ARBA" id="ARBA00023002"/>
    </source>
</evidence>
<dbReference type="InterPro" id="IPR003347">
    <property type="entry name" value="JmjC_dom"/>
</dbReference>
<dbReference type="PROSITE" id="PS51184">
    <property type="entry name" value="JMJC"/>
    <property type="match status" value="1"/>
</dbReference>
<dbReference type="OrthoDB" id="479699at2"/>
<dbReference type="GO" id="GO:0046872">
    <property type="term" value="F:metal ion binding"/>
    <property type="evidence" value="ECO:0007669"/>
    <property type="project" value="UniProtKB-KW"/>
</dbReference>
<keyword evidence="7" id="KW-1185">Reference proteome</keyword>
<dbReference type="PANTHER" id="PTHR12461:SF106">
    <property type="entry name" value="BIFUNCTIONAL PEPTIDASE AND ARGINYL-HYDROXYLASE JMJD5"/>
    <property type="match status" value="1"/>
</dbReference>
<evidence type="ECO:0000256" key="2">
    <source>
        <dbReference type="ARBA" id="ARBA00022723"/>
    </source>
</evidence>
<sequence>MTSTARPTPVPVDVRTELSPEEFRAEYAGRKPVVMRGAVADMPAVSTWSADHLGAVAPDQEVRIKVGTVSEGRTGVVRLADYARELSEWEAKAAAVDDPGDPPGYLHDVPLLTMLPELRRDLEPFPVEYFPPFFRQEWWKFTQFFVGPSRALTPLHFDTLLTHNLFFQVHGSKRFVMVADAERDKCYTHSWRWASVDPEAPDLERHPAFADATVLTCDVEAGDIFYMPPGTLHKVTSLSASVSFNIDWHDRASALRGITAVRQGMPLRNLRYNLLFALGVVAGLPRGVVLPGLRSYYSYIS</sequence>
<dbReference type="Pfam" id="PF13621">
    <property type="entry name" value="Cupin_8"/>
    <property type="match status" value="1"/>
</dbReference>
<evidence type="ECO:0000313" key="6">
    <source>
        <dbReference type="EMBL" id="PRY44819.1"/>
    </source>
</evidence>
<evidence type="ECO:0000259" key="5">
    <source>
        <dbReference type="PROSITE" id="PS51184"/>
    </source>
</evidence>
<dbReference type="InterPro" id="IPR041667">
    <property type="entry name" value="Cupin_8"/>
</dbReference>
<keyword evidence="4" id="KW-0408">Iron</keyword>
<dbReference type="Proteomes" id="UP000239494">
    <property type="component" value="Unassembled WGS sequence"/>
</dbReference>
<dbReference type="GO" id="GO:0016491">
    <property type="term" value="F:oxidoreductase activity"/>
    <property type="evidence" value="ECO:0007669"/>
    <property type="project" value="UniProtKB-KW"/>
</dbReference>
<proteinExistence type="predicted"/>
<organism evidence="6 7">
    <name type="scientific">Umezawaea tangerina</name>
    <dbReference type="NCBI Taxonomy" id="84725"/>
    <lineage>
        <taxon>Bacteria</taxon>
        <taxon>Bacillati</taxon>
        <taxon>Actinomycetota</taxon>
        <taxon>Actinomycetes</taxon>
        <taxon>Pseudonocardiales</taxon>
        <taxon>Pseudonocardiaceae</taxon>
        <taxon>Umezawaea</taxon>
    </lineage>
</organism>
<dbReference type="SMART" id="SM00558">
    <property type="entry name" value="JmjC"/>
    <property type="match status" value="1"/>
</dbReference>
<evidence type="ECO:0000256" key="4">
    <source>
        <dbReference type="ARBA" id="ARBA00023004"/>
    </source>
</evidence>
<dbReference type="PANTHER" id="PTHR12461">
    <property type="entry name" value="HYPOXIA-INDUCIBLE FACTOR 1 ALPHA INHIBITOR-RELATED"/>
    <property type="match status" value="1"/>
</dbReference>
<dbReference type="Gene3D" id="2.60.120.650">
    <property type="entry name" value="Cupin"/>
    <property type="match status" value="1"/>
</dbReference>
<feature type="domain" description="JmjC" evidence="5">
    <location>
        <begin position="98"/>
        <end position="265"/>
    </location>
</feature>
<name>A0A2T0TGR6_9PSEU</name>
<dbReference type="SUPFAM" id="SSF51197">
    <property type="entry name" value="Clavaminate synthase-like"/>
    <property type="match status" value="1"/>
</dbReference>
<keyword evidence="2" id="KW-0479">Metal-binding</keyword>
<evidence type="ECO:0000256" key="1">
    <source>
        <dbReference type="ARBA" id="ARBA00001954"/>
    </source>
</evidence>
<protein>
    <submittedName>
        <fullName evidence="6">Cupin-like domain-containing protein</fullName>
    </submittedName>
</protein>
<comment type="caution">
    <text evidence="6">The sequence shown here is derived from an EMBL/GenBank/DDBJ whole genome shotgun (WGS) entry which is preliminary data.</text>
</comment>
<comment type="cofactor">
    <cofactor evidence="1">
        <name>Fe(2+)</name>
        <dbReference type="ChEBI" id="CHEBI:29033"/>
    </cofactor>
</comment>